<evidence type="ECO:0000313" key="2">
    <source>
        <dbReference type="EMBL" id="KAK9155847.1"/>
    </source>
</evidence>
<protein>
    <submittedName>
        <fullName evidence="2">Uncharacterized protein</fullName>
    </submittedName>
</protein>
<keyword evidence="3" id="KW-1185">Reference proteome</keyword>
<feature type="compositionally biased region" description="Acidic residues" evidence="1">
    <location>
        <begin position="88"/>
        <end position="112"/>
    </location>
</feature>
<dbReference type="EMBL" id="JBBNAE010000001">
    <property type="protein sequence ID" value="KAK9155847.1"/>
    <property type="molecule type" value="Genomic_DNA"/>
</dbReference>
<accession>A0AAP0KNI8</accession>
<evidence type="ECO:0000256" key="1">
    <source>
        <dbReference type="SAM" id="MobiDB-lite"/>
    </source>
</evidence>
<sequence length="204" mass="21347">MHRMVVGVPRGQLKPDPTHQVQPEHNVAPRNLPRKIRPLERRGSDAVFAVVDGGGHGVVVDSDILVGVSDGGNGEVADVEAGAVGAEGEPEDEGEDAADEEDGEEDGAEEFDEAAAEAVVDVVDVESGAVAAAGRGCGGLWGWGARWGCPCGRRGRRGGAFSGMVGGGREGVGGYVRMEFWMVEGRNIFIFWGGGDCLVMVVWF</sequence>
<dbReference type="AlphaFoldDB" id="A0AAP0KNI8"/>
<reference evidence="2 3" key="1">
    <citation type="submission" date="2024-01" db="EMBL/GenBank/DDBJ databases">
        <title>Genome assemblies of Stephania.</title>
        <authorList>
            <person name="Yang L."/>
        </authorList>
    </citation>
    <scope>NUCLEOTIDE SEQUENCE [LARGE SCALE GENOMIC DNA]</scope>
    <source>
        <strain evidence="2">QJT</strain>
        <tissue evidence="2">Leaf</tissue>
    </source>
</reference>
<feature type="region of interest" description="Disordered" evidence="1">
    <location>
        <begin position="81"/>
        <end position="112"/>
    </location>
</feature>
<dbReference type="Proteomes" id="UP001417504">
    <property type="component" value="Unassembled WGS sequence"/>
</dbReference>
<organism evidence="2 3">
    <name type="scientific">Stephania japonica</name>
    <dbReference type="NCBI Taxonomy" id="461633"/>
    <lineage>
        <taxon>Eukaryota</taxon>
        <taxon>Viridiplantae</taxon>
        <taxon>Streptophyta</taxon>
        <taxon>Embryophyta</taxon>
        <taxon>Tracheophyta</taxon>
        <taxon>Spermatophyta</taxon>
        <taxon>Magnoliopsida</taxon>
        <taxon>Ranunculales</taxon>
        <taxon>Menispermaceae</taxon>
        <taxon>Menispermoideae</taxon>
        <taxon>Cissampelideae</taxon>
        <taxon>Stephania</taxon>
    </lineage>
</organism>
<name>A0AAP0KNI8_9MAGN</name>
<gene>
    <name evidence="2" type="ORF">Sjap_003327</name>
</gene>
<proteinExistence type="predicted"/>
<comment type="caution">
    <text evidence="2">The sequence shown here is derived from an EMBL/GenBank/DDBJ whole genome shotgun (WGS) entry which is preliminary data.</text>
</comment>
<feature type="region of interest" description="Disordered" evidence="1">
    <location>
        <begin position="1"/>
        <end position="30"/>
    </location>
</feature>
<evidence type="ECO:0000313" key="3">
    <source>
        <dbReference type="Proteomes" id="UP001417504"/>
    </source>
</evidence>